<dbReference type="RefSeq" id="YP_009014903.1">
    <property type="nucleotide sequence ID" value="NC_023716.1"/>
</dbReference>
<protein>
    <submittedName>
        <fullName evidence="1">Uncharacterized protein</fullName>
    </submittedName>
</protein>
<organism evidence="1 2">
    <name type="scientific">Mycobacterium phage Alma</name>
    <dbReference type="NCBI Taxonomy" id="2902800"/>
    <lineage>
        <taxon>Viruses</taxon>
        <taxon>Duplodnaviria</taxon>
        <taxon>Heunggongvirae</taxon>
        <taxon>Uroviricota</taxon>
        <taxon>Caudoviricetes</taxon>
        <taxon>Fromanvirus</taxon>
        <taxon>Fromanvirus alma</taxon>
    </lineage>
</organism>
<evidence type="ECO:0000313" key="1">
    <source>
        <dbReference type="EMBL" id="AER48747.1"/>
    </source>
</evidence>
<proteinExistence type="predicted"/>
<keyword evidence="2" id="KW-1185">Reference proteome</keyword>
<dbReference type="GeneID" id="18562777"/>
<gene>
    <name evidence="1" type="primary">38</name>
    <name evidence="1" type="ORF">ALMA_38</name>
</gene>
<dbReference type="EMBL" id="JN699005">
    <property type="protein sequence ID" value="AER48747.1"/>
    <property type="molecule type" value="Genomic_DNA"/>
</dbReference>
<evidence type="ECO:0000313" key="2">
    <source>
        <dbReference type="Proteomes" id="UP000005647"/>
    </source>
</evidence>
<dbReference type="OrthoDB" id="28102at10239"/>
<name>G8I7Q7_9CAUD</name>
<dbReference type="Proteomes" id="UP000005647">
    <property type="component" value="Segment"/>
</dbReference>
<dbReference type="KEGG" id="vg:18562777"/>
<reference evidence="1 2" key="1">
    <citation type="journal article" date="2012" name="J. Virol.">
        <title>Complete Genome Sequences of 138 Mycobacteriophages.</title>
        <authorList>
            <consortium name="the Science Education Alliance Phage Hunters Advancing Genomics and Evolutionary Science Program"/>
            <consortium name="the KwaZulu-Natal Research Institute for Tuberculosis and HIV Mycobacterial Genetics Course Students"/>
            <consortium name="the Phage Hunters Integrating Research and Education Program"/>
            <person name="Hatfull G.F."/>
        </authorList>
    </citation>
    <scope>NUCLEOTIDE SEQUENCE [LARGE SCALE GENOMIC DNA]</scope>
</reference>
<accession>G8I7Q7</accession>
<sequence>MSWLEHMKTMLGKQVRVTLDYQEPAVAEGQLLSFTEDGEVVVLAEDGTKHWCWPNLKTELLT</sequence>